<dbReference type="AlphaFoldDB" id="A0A378WJ30"/>
<accession>A0A378WJ30</accession>
<dbReference type="PANTHER" id="PTHR36154">
    <property type="entry name" value="DNA-BINDING TRANSCRIPTIONAL ACTIVATOR ALPA"/>
    <property type="match status" value="1"/>
</dbReference>
<organism evidence="1 2">
    <name type="scientific">Neisseria zoodegmatis</name>
    <dbReference type="NCBI Taxonomy" id="326523"/>
    <lineage>
        <taxon>Bacteria</taxon>
        <taxon>Pseudomonadati</taxon>
        <taxon>Pseudomonadota</taxon>
        <taxon>Betaproteobacteria</taxon>
        <taxon>Neisseriales</taxon>
        <taxon>Neisseriaceae</taxon>
        <taxon>Neisseria</taxon>
    </lineage>
</organism>
<reference evidence="1 2" key="1">
    <citation type="submission" date="2018-06" db="EMBL/GenBank/DDBJ databases">
        <authorList>
            <consortium name="Pathogen Informatics"/>
            <person name="Doyle S."/>
        </authorList>
    </citation>
    <scope>NUCLEOTIDE SEQUENCE [LARGE SCALE GENOMIC DNA]</scope>
    <source>
        <strain evidence="1 2">NCTC12229</strain>
    </source>
</reference>
<sequence>MTTQSILRVKQVAARLGISSATVWYKSNPKSRHYDADFPKPFKISANATGWLESEISGYIEKLAEKRLITEETKHEFTRH</sequence>
<evidence type="ECO:0000313" key="2">
    <source>
        <dbReference type="Proteomes" id="UP000254055"/>
    </source>
</evidence>
<dbReference type="Pfam" id="PF05930">
    <property type="entry name" value="Phage_AlpA"/>
    <property type="match status" value="1"/>
</dbReference>
<name>A0A378WJ30_9NEIS</name>
<dbReference type="InterPro" id="IPR010260">
    <property type="entry name" value="AlpA"/>
</dbReference>
<proteinExistence type="predicted"/>
<dbReference type="InterPro" id="IPR052931">
    <property type="entry name" value="Prophage_regulatory_activator"/>
</dbReference>
<dbReference type="OrthoDB" id="9182156at2"/>
<dbReference type="RefSeq" id="WP_115133684.1">
    <property type="nucleotide sequence ID" value="NZ_UGRS01000001.1"/>
</dbReference>
<protein>
    <submittedName>
        <fullName evidence="1">Putative prophage regulator protein</fullName>
    </submittedName>
</protein>
<dbReference type="PANTHER" id="PTHR36154:SF1">
    <property type="entry name" value="DNA-BINDING TRANSCRIPTIONAL ACTIVATOR ALPA"/>
    <property type="match status" value="1"/>
</dbReference>
<dbReference type="Proteomes" id="UP000254055">
    <property type="component" value="Unassembled WGS sequence"/>
</dbReference>
<dbReference type="EMBL" id="UGRS01000001">
    <property type="protein sequence ID" value="SUA36463.1"/>
    <property type="molecule type" value="Genomic_DNA"/>
</dbReference>
<gene>
    <name evidence="1" type="ORF">NCTC12229_00879</name>
</gene>
<evidence type="ECO:0000313" key="1">
    <source>
        <dbReference type="EMBL" id="SUA36463.1"/>
    </source>
</evidence>